<dbReference type="PANTHER" id="PTHR43540:SF6">
    <property type="entry name" value="ISOCHORISMATASE-LIKE DOMAIN-CONTAINING PROTEIN"/>
    <property type="match status" value="1"/>
</dbReference>
<dbReference type="SUPFAM" id="SSF52499">
    <property type="entry name" value="Isochorismatase-like hydrolases"/>
    <property type="match status" value="1"/>
</dbReference>
<dbReference type="EMBL" id="JAKREW010000041">
    <property type="protein sequence ID" value="MCG7508415.1"/>
    <property type="molecule type" value="Genomic_DNA"/>
</dbReference>
<proteinExistence type="predicted"/>
<dbReference type="Pfam" id="PF00857">
    <property type="entry name" value="Isochorismatase"/>
    <property type="match status" value="1"/>
</dbReference>
<sequence length="202" mass="22621">MATELRHGPIEVNSVHICVDMQMLFASGSLWEVPWFERTLPRIEEIAARHAATTIFTRFMPPARPADAVGMWRRYYERWRSVTLLEVDPRLVELAPVLARHCPPAQIIDKAVYSPWTEGRLDAFLSRHPTTTLVITGVETDVCVLATVLGAVDRGFRTVIASDAVCGSADETHDALMTLYSTRFSEQIELAPTEDILANWAA</sequence>
<keyword evidence="4" id="KW-1185">Reference proteome</keyword>
<organism evidence="3 4">
    <name type="scientific">Mesorhizobium retamae</name>
    <dbReference type="NCBI Taxonomy" id="2912854"/>
    <lineage>
        <taxon>Bacteria</taxon>
        <taxon>Pseudomonadati</taxon>
        <taxon>Pseudomonadota</taxon>
        <taxon>Alphaproteobacteria</taxon>
        <taxon>Hyphomicrobiales</taxon>
        <taxon>Phyllobacteriaceae</taxon>
        <taxon>Mesorhizobium</taxon>
    </lineage>
</organism>
<evidence type="ECO:0000259" key="2">
    <source>
        <dbReference type="Pfam" id="PF00857"/>
    </source>
</evidence>
<dbReference type="GO" id="GO:0016787">
    <property type="term" value="F:hydrolase activity"/>
    <property type="evidence" value="ECO:0007669"/>
    <property type="project" value="UniProtKB-KW"/>
</dbReference>
<keyword evidence="1 3" id="KW-0378">Hydrolase</keyword>
<dbReference type="RefSeq" id="WP_239369925.1">
    <property type="nucleotide sequence ID" value="NZ_JAKREW010000041.1"/>
</dbReference>
<dbReference type="InterPro" id="IPR000868">
    <property type="entry name" value="Isochorismatase-like_dom"/>
</dbReference>
<reference evidence="3 4" key="1">
    <citation type="submission" date="2022-02" db="EMBL/GenBank/DDBJ databases">
        <title>Draft genome sequence of Mezorhizobium retamae strain IRAMC:0171 isolated from Retama raetam nodules.</title>
        <authorList>
            <person name="Bengaied R."/>
            <person name="Sbissi I."/>
            <person name="Huber K."/>
            <person name="Ghodbane F."/>
            <person name="Nouioui I."/>
            <person name="Tarhouni M."/>
            <person name="Gtari M."/>
        </authorList>
    </citation>
    <scope>NUCLEOTIDE SEQUENCE [LARGE SCALE GENOMIC DNA]</scope>
    <source>
        <strain evidence="3 4">IRAMC:0171</strain>
    </source>
</reference>
<dbReference type="CDD" id="cd00431">
    <property type="entry name" value="cysteine_hydrolases"/>
    <property type="match status" value="1"/>
</dbReference>
<dbReference type="InterPro" id="IPR036380">
    <property type="entry name" value="Isochorismatase-like_sf"/>
</dbReference>
<evidence type="ECO:0000256" key="1">
    <source>
        <dbReference type="ARBA" id="ARBA00022801"/>
    </source>
</evidence>
<protein>
    <submittedName>
        <fullName evidence="3">Cysteine hydrolase</fullName>
    </submittedName>
</protein>
<evidence type="ECO:0000313" key="4">
    <source>
        <dbReference type="Proteomes" id="UP001201701"/>
    </source>
</evidence>
<accession>A0ABS9QLV0</accession>
<dbReference type="Gene3D" id="3.40.50.850">
    <property type="entry name" value="Isochorismatase-like"/>
    <property type="match status" value="1"/>
</dbReference>
<dbReference type="InterPro" id="IPR050272">
    <property type="entry name" value="Isochorismatase-like_hydrls"/>
</dbReference>
<dbReference type="Proteomes" id="UP001201701">
    <property type="component" value="Unassembled WGS sequence"/>
</dbReference>
<comment type="caution">
    <text evidence="3">The sequence shown here is derived from an EMBL/GenBank/DDBJ whole genome shotgun (WGS) entry which is preliminary data.</text>
</comment>
<gene>
    <name evidence="3" type="ORF">L4923_25565</name>
</gene>
<evidence type="ECO:0000313" key="3">
    <source>
        <dbReference type="EMBL" id="MCG7508415.1"/>
    </source>
</evidence>
<dbReference type="PANTHER" id="PTHR43540">
    <property type="entry name" value="PEROXYUREIDOACRYLATE/UREIDOACRYLATE AMIDOHYDROLASE-RELATED"/>
    <property type="match status" value="1"/>
</dbReference>
<feature type="domain" description="Isochorismatase-like" evidence="2">
    <location>
        <begin position="15"/>
        <end position="189"/>
    </location>
</feature>
<name>A0ABS9QLV0_9HYPH</name>